<accession>A0ABM6GPU2</accession>
<name>A0ABM6GPU2_9ACTN</name>
<dbReference type="EMBL" id="CP015588">
    <property type="protein sequence ID" value="APY85908.1"/>
    <property type="molecule type" value="Genomic_DNA"/>
</dbReference>
<keyword evidence="3" id="KW-1185">Reference proteome</keyword>
<organism evidence="2 3">
    <name type="scientific">Streptomyces alfalfae</name>
    <dbReference type="NCBI Taxonomy" id="1642299"/>
    <lineage>
        <taxon>Bacteria</taxon>
        <taxon>Bacillati</taxon>
        <taxon>Actinomycetota</taxon>
        <taxon>Actinomycetes</taxon>
        <taxon>Kitasatosporales</taxon>
        <taxon>Streptomycetaceae</taxon>
        <taxon>Streptomyces</taxon>
    </lineage>
</organism>
<feature type="compositionally biased region" description="Basic and acidic residues" evidence="1">
    <location>
        <begin position="87"/>
        <end position="97"/>
    </location>
</feature>
<evidence type="ECO:0008006" key="4">
    <source>
        <dbReference type="Google" id="ProtNLM"/>
    </source>
</evidence>
<evidence type="ECO:0000313" key="3">
    <source>
        <dbReference type="Proteomes" id="UP000187191"/>
    </source>
</evidence>
<proteinExistence type="predicted"/>
<feature type="region of interest" description="Disordered" evidence="1">
    <location>
        <begin position="58"/>
        <end position="97"/>
    </location>
</feature>
<evidence type="ECO:0000256" key="1">
    <source>
        <dbReference type="SAM" id="MobiDB-lite"/>
    </source>
</evidence>
<evidence type="ECO:0000313" key="2">
    <source>
        <dbReference type="EMBL" id="APY85908.1"/>
    </source>
</evidence>
<feature type="compositionally biased region" description="Gly residues" evidence="1">
    <location>
        <begin position="60"/>
        <end position="76"/>
    </location>
</feature>
<reference evidence="2 3" key="1">
    <citation type="submission" date="2016-05" db="EMBL/GenBank/DDBJ databases">
        <authorList>
            <person name="Gu J."/>
        </authorList>
    </citation>
    <scope>NUCLEOTIDE SEQUENCE [LARGE SCALE GENOMIC DNA]</scope>
    <source>
        <strain evidence="2 3">ACCC40021</strain>
    </source>
</reference>
<dbReference type="Proteomes" id="UP000187191">
    <property type="component" value="Chromosome"/>
</dbReference>
<protein>
    <recommendedName>
        <fullName evidence="4">Secreted protein</fullName>
    </recommendedName>
</protein>
<gene>
    <name evidence="2" type="ORF">A7J05_09450</name>
</gene>
<sequence>MGVLVPVIALPAVADAFRVHRHEPGNTATVVPPPLRPFRGPLSASGADALVRGGRRAVGTCGGGARRNHRNGGGGLLRPRRLTHQRPVRDAKVRQRV</sequence>